<evidence type="ECO:0000256" key="7">
    <source>
        <dbReference type="ARBA" id="ARBA00022679"/>
    </source>
</evidence>
<keyword evidence="8" id="KW-0949">S-adenosyl-L-methionine</keyword>
<evidence type="ECO:0000256" key="5">
    <source>
        <dbReference type="ARBA" id="ARBA00022490"/>
    </source>
</evidence>
<evidence type="ECO:0000256" key="10">
    <source>
        <dbReference type="ARBA" id="ARBA00031323"/>
    </source>
</evidence>
<keyword evidence="5" id="KW-0963">Cytoplasm</keyword>
<keyword evidence="13" id="KW-1185">Reference proteome</keyword>
<dbReference type="Proteomes" id="UP000320876">
    <property type="component" value="Unassembled WGS sequence"/>
</dbReference>
<name>A0A542CUX7_AMYCI</name>
<protein>
    <recommendedName>
        <fullName evidence="4">Protein-L-isoaspartate O-methyltransferase</fullName>
        <ecNumber evidence="3">2.1.1.77</ecNumber>
    </recommendedName>
    <alternativeName>
        <fullName evidence="11">L-isoaspartyl protein carboxyl methyltransferase</fullName>
    </alternativeName>
    <alternativeName>
        <fullName evidence="9">Protein L-isoaspartyl methyltransferase</fullName>
    </alternativeName>
    <alternativeName>
        <fullName evidence="10">Protein-beta-aspartate methyltransferase</fullName>
    </alternativeName>
</protein>
<comment type="similarity">
    <text evidence="2">Belongs to the methyltransferase superfamily. L-isoaspartyl/D-aspartyl protein methyltransferase family.</text>
</comment>
<gene>
    <name evidence="12" type="ORF">FB471_6797</name>
</gene>
<evidence type="ECO:0000256" key="4">
    <source>
        <dbReference type="ARBA" id="ARBA00013346"/>
    </source>
</evidence>
<dbReference type="GO" id="GO:0004719">
    <property type="term" value="F:protein-L-isoaspartate (D-aspartate) O-methyltransferase activity"/>
    <property type="evidence" value="ECO:0007669"/>
    <property type="project" value="UniProtKB-EC"/>
</dbReference>
<comment type="caution">
    <text evidence="12">The sequence shown here is derived from an EMBL/GenBank/DDBJ whole genome shotgun (WGS) entry which is preliminary data.</text>
</comment>
<dbReference type="PANTHER" id="PTHR11579">
    <property type="entry name" value="PROTEIN-L-ISOASPARTATE O-METHYLTRANSFERASE"/>
    <property type="match status" value="1"/>
</dbReference>
<dbReference type="CDD" id="cd02440">
    <property type="entry name" value="AdoMet_MTases"/>
    <property type="match status" value="1"/>
</dbReference>
<organism evidence="12 13">
    <name type="scientific">Amycolatopsis cihanbeyliensis</name>
    <dbReference type="NCBI Taxonomy" id="1128664"/>
    <lineage>
        <taxon>Bacteria</taxon>
        <taxon>Bacillati</taxon>
        <taxon>Actinomycetota</taxon>
        <taxon>Actinomycetes</taxon>
        <taxon>Pseudonocardiales</taxon>
        <taxon>Pseudonocardiaceae</taxon>
        <taxon>Amycolatopsis</taxon>
    </lineage>
</organism>
<reference evidence="12 13" key="1">
    <citation type="submission" date="2019-06" db="EMBL/GenBank/DDBJ databases">
        <title>Sequencing the genomes of 1000 actinobacteria strains.</title>
        <authorList>
            <person name="Klenk H.-P."/>
        </authorList>
    </citation>
    <scope>NUCLEOTIDE SEQUENCE [LARGE SCALE GENOMIC DNA]</scope>
    <source>
        <strain evidence="12 13">DSM 45679</strain>
    </source>
</reference>
<dbReference type="AlphaFoldDB" id="A0A542CUX7"/>
<accession>A0A542CUX7</accession>
<dbReference type="GO" id="GO:0005737">
    <property type="term" value="C:cytoplasm"/>
    <property type="evidence" value="ECO:0007669"/>
    <property type="project" value="UniProtKB-SubCell"/>
</dbReference>
<sequence length="379" mass="40398">MTSADLIEELIAAGMDPAGWAREFEAVDRAAFIPARVWADDEHGRASPIDADADPARWRAAVYRDEPVVTQYDDGATEWPATSLNATSSASQPSIVLAMLDALDVSEGDRVLEIGTGTGYNTALLAERVGGENVISIEVDHGLAEQARRNLADAGYKVMVACDDGAAGALAGAPFDRVVCTAGVLAGQLPYAWVEQTVPDGLVLTPWGTTYRNGGLVRLTVHGDGAASGPIIGDAAFMQLREQRAPRGEATRFGDRLDASAAPTEHTTVPPLEIGIGHGAFTVGLRLPGVRRGVFYDDPTEVLLYHVPTGSVASVHVPDDAGTGPWPLRQLGPRRLWDEAVAAHAWWVGQGRPERTRYGVTVERDRQAVWLDEPGNIVA</sequence>
<dbReference type="GO" id="GO:0032259">
    <property type="term" value="P:methylation"/>
    <property type="evidence" value="ECO:0007669"/>
    <property type="project" value="UniProtKB-KW"/>
</dbReference>
<dbReference type="EC" id="2.1.1.77" evidence="3"/>
<dbReference type="Pfam" id="PF01135">
    <property type="entry name" value="PCMT"/>
    <property type="match status" value="1"/>
</dbReference>
<evidence type="ECO:0000256" key="6">
    <source>
        <dbReference type="ARBA" id="ARBA00022603"/>
    </source>
</evidence>
<evidence type="ECO:0000256" key="1">
    <source>
        <dbReference type="ARBA" id="ARBA00004496"/>
    </source>
</evidence>
<evidence type="ECO:0000313" key="13">
    <source>
        <dbReference type="Proteomes" id="UP000320876"/>
    </source>
</evidence>
<keyword evidence="7 12" id="KW-0808">Transferase</keyword>
<comment type="subcellular location">
    <subcellularLocation>
        <location evidence="1">Cytoplasm</location>
    </subcellularLocation>
</comment>
<evidence type="ECO:0000256" key="2">
    <source>
        <dbReference type="ARBA" id="ARBA00005369"/>
    </source>
</evidence>
<dbReference type="Gene3D" id="3.40.50.150">
    <property type="entry name" value="Vaccinia Virus protein VP39"/>
    <property type="match status" value="1"/>
</dbReference>
<dbReference type="InterPro" id="IPR000682">
    <property type="entry name" value="PCMT"/>
</dbReference>
<keyword evidence="6 12" id="KW-0489">Methyltransferase</keyword>
<evidence type="ECO:0000256" key="11">
    <source>
        <dbReference type="ARBA" id="ARBA00031350"/>
    </source>
</evidence>
<evidence type="ECO:0000256" key="9">
    <source>
        <dbReference type="ARBA" id="ARBA00030757"/>
    </source>
</evidence>
<dbReference type="RefSeq" id="WP_246076853.1">
    <property type="nucleotide sequence ID" value="NZ_VFML01000002.1"/>
</dbReference>
<proteinExistence type="inferred from homology"/>
<evidence type="ECO:0000313" key="12">
    <source>
        <dbReference type="EMBL" id="TQI94628.1"/>
    </source>
</evidence>
<dbReference type="InterPro" id="IPR029063">
    <property type="entry name" value="SAM-dependent_MTases_sf"/>
</dbReference>
<dbReference type="SUPFAM" id="SSF53335">
    <property type="entry name" value="S-adenosyl-L-methionine-dependent methyltransferases"/>
    <property type="match status" value="1"/>
</dbReference>
<dbReference type="EMBL" id="VFML01000002">
    <property type="protein sequence ID" value="TQI94628.1"/>
    <property type="molecule type" value="Genomic_DNA"/>
</dbReference>
<evidence type="ECO:0000256" key="8">
    <source>
        <dbReference type="ARBA" id="ARBA00022691"/>
    </source>
</evidence>
<evidence type="ECO:0000256" key="3">
    <source>
        <dbReference type="ARBA" id="ARBA00011890"/>
    </source>
</evidence>
<dbReference type="PANTHER" id="PTHR11579:SF0">
    <property type="entry name" value="PROTEIN-L-ISOASPARTATE(D-ASPARTATE) O-METHYLTRANSFERASE"/>
    <property type="match status" value="1"/>
</dbReference>